<gene>
    <name evidence="2" type="ORF">KAT72_08910</name>
</gene>
<dbReference type="EMBL" id="JAGRZL010000021">
    <property type="protein sequence ID" value="MBR7629141.1"/>
    <property type="molecule type" value="Genomic_DNA"/>
</dbReference>
<comment type="caution">
    <text evidence="2">The sequence shown here is derived from an EMBL/GenBank/DDBJ whole genome shotgun (WGS) entry which is preliminary data.</text>
</comment>
<organism evidence="2 3">
    <name type="scientific">Aeromonas popoffii</name>
    <dbReference type="NCBI Taxonomy" id="70856"/>
    <lineage>
        <taxon>Bacteria</taxon>
        <taxon>Pseudomonadati</taxon>
        <taxon>Pseudomonadota</taxon>
        <taxon>Gammaproteobacteria</taxon>
        <taxon>Aeromonadales</taxon>
        <taxon>Aeromonadaceae</taxon>
        <taxon>Aeromonas</taxon>
    </lineage>
</organism>
<keyword evidence="1" id="KW-0812">Transmembrane</keyword>
<dbReference type="Proteomes" id="UP000675653">
    <property type="component" value="Unassembled WGS sequence"/>
</dbReference>
<evidence type="ECO:0000256" key="1">
    <source>
        <dbReference type="SAM" id="Phobius"/>
    </source>
</evidence>
<protein>
    <submittedName>
        <fullName evidence="2">Uncharacterized protein</fullName>
    </submittedName>
</protein>
<keyword evidence="1" id="KW-1133">Transmembrane helix</keyword>
<keyword evidence="1" id="KW-0472">Membrane</keyword>
<name>A0ABS5GPY3_9GAMM</name>
<keyword evidence="3" id="KW-1185">Reference proteome</keyword>
<proteinExistence type="predicted"/>
<reference evidence="2 3" key="1">
    <citation type="submission" date="2021-04" db="EMBL/GenBank/DDBJ databases">
        <title>Draft Genome of Aeromonas popoffii ID682, isolated from a natural water source in Idaho.</title>
        <authorList>
            <person name="Testerman T."/>
            <person name="Graf J."/>
        </authorList>
    </citation>
    <scope>NUCLEOTIDE SEQUENCE [LARGE SCALE GENOMIC DNA]</scope>
    <source>
        <strain evidence="2 3">ID682</strain>
    </source>
</reference>
<accession>A0ABS5GPY3</accession>
<dbReference type="RefSeq" id="WP_212513469.1">
    <property type="nucleotide sequence ID" value="NZ_CAWQDX010000043.1"/>
</dbReference>
<sequence length="47" mass="5318">MQYKSLVRLKQAFITGMWASLVSIVIGFAFKVWLAQWVAKGDLACIE</sequence>
<evidence type="ECO:0000313" key="3">
    <source>
        <dbReference type="Proteomes" id="UP000675653"/>
    </source>
</evidence>
<evidence type="ECO:0000313" key="2">
    <source>
        <dbReference type="EMBL" id="MBR7629141.1"/>
    </source>
</evidence>
<feature type="transmembrane region" description="Helical" evidence="1">
    <location>
        <begin position="12"/>
        <end position="34"/>
    </location>
</feature>